<dbReference type="AlphaFoldDB" id="A0A225WEV9"/>
<dbReference type="Gene3D" id="1.10.10.60">
    <property type="entry name" value="Homeodomain-like"/>
    <property type="match status" value="1"/>
</dbReference>
<organism evidence="2 3">
    <name type="scientific">Phytophthora megakarya</name>
    <dbReference type="NCBI Taxonomy" id="4795"/>
    <lineage>
        <taxon>Eukaryota</taxon>
        <taxon>Sar</taxon>
        <taxon>Stramenopiles</taxon>
        <taxon>Oomycota</taxon>
        <taxon>Peronosporomycetes</taxon>
        <taxon>Peronosporales</taxon>
        <taxon>Peronosporaceae</taxon>
        <taxon>Phytophthora</taxon>
    </lineage>
</organism>
<dbReference type="OrthoDB" id="166764at2759"/>
<evidence type="ECO:0008006" key="4">
    <source>
        <dbReference type="Google" id="ProtNLM"/>
    </source>
</evidence>
<evidence type="ECO:0000313" key="3">
    <source>
        <dbReference type="Proteomes" id="UP000198211"/>
    </source>
</evidence>
<evidence type="ECO:0000313" key="2">
    <source>
        <dbReference type="EMBL" id="OWZ15400.1"/>
    </source>
</evidence>
<keyword evidence="3" id="KW-1185">Reference proteome</keyword>
<dbReference type="Proteomes" id="UP000198211">
    <property type="component" value="Unassembled WGS sequence"/>
</dbReference>
<sequence>MSDFTDDEDRQLVVLVDTFTANNMQINWNHIAQSMKRTKKTKETLRQRLKTLKKTHGPGLEHFRQRYFRKQNSARINHQQQQASRRMSVSIRSVHNQGVRSKVKLQPLKSSTKLNRHEVHVSRQVSMKRQKRGGVHIQTNDKLQSNRLQTMAAKLHKSPTTSLCSQKGVPPLKKIGQPDPLLLLASVACTGSRRFDA</sequence>
<proteinExistence type="predicted"/>
<comment type="caution">
    <text evidence="2">The sequence shown here is derived from an EMBL/GenBank/DDBJ whole genome shotgun (WGS) entry which is preliminary data.</text>
</comment>
<protein>
    <recommendedName>
        <fullName evidence="4">Myb-like domain-containing protein</fullName>
    </recommendedName>
</protein>
<name>A0A225WEV9_9STRA</name>
<gene>
    <name evidence="2" type="ORF">PHMEG_00010963</name>
</gene>
<reference evidence="3" key="1">
    <citation type="submission" date="2017-03" db="EMBL/GenBank/DDBJ databases">
        <title>Phytopthora megakarya and P. palmivora, two closely related causual agents of cacao black pod achieved similar genome size and gene model numbers by different mechanisms.</title>
        <authorList>
            <person name="Ali S."/>
            <person name="Shao J."/>
            <person name="Larry D.J."/>
            <person name="Kronmiller B."/>
            <person name="Shen D."/>
            <person name="Strem M.D."/>
            <person name="Melnick R.L."/>
            <person name="Guiltinan M.J."/>
            <person name="Tyler B.M."/>
            <person name="Meinhardt L.W."/>
            <person name="Bailey B.A."/>
        </authorList>
    </citation>
    <scope>NUCLEOTIDE SEQUENCE [LARGE SCALE GENOMIC DNA]</scope>
    <source>
        <strain evidence="3">zdho120</strain>
    </source>
</reference>
<dbReference type="EMBL" id="NBNE01001131">
    <property type="protein sequence ID" value="OWZ15400.1"/>
    <property type="molecule type" value="Genomic_DNA"/>
</dbReference>
<accession>A0A225WEV9</accession>
<dbReference type="Pfam" id="PF13921">
    <property type="entry name" value="Myb_DNA-bind_6"/>
    <property type="match status" value="1"/>
</dbReference>
<feature type="region of interest" description="Disordered" evidence="1">
    <location>
        <begin position="80"/>
        <end position="99"/>
    </location>
</feature>
<evidence type="ECO:0000256" key="1">
    <source>
        <dbReference type="SAM" id="MobiDB-lite"/>
    </source>
</evidence>